<protein>
    <submittedName>
        <fullName evidence="2">Uncharacterized protein</fullName>
    </submittedName>
</protein>
<keyword evidence="3" id="KW-1185">Reference proteome</keyword>
<evidence type="ECO:0000256" key="1">
    <source>
        <dbReference type="SAM" id="MobiDB-lite"/>
    </source>
</evidence>
<accession>A0A5N6T842</accession>
<evidence type="ECO:0000313" key="2">
    <source>
        <dbReference type="EMBL" id="KAE8142525.1"/>
    </source>
</evidence>
<evidence type="ECO:0000313" key="3">
    <source>
        <dbReference type="Proteomes" id="UP000325672"/>
    </source>
</evidence>
<sequence>MTLKPPYFPDNYKNQPSRSFHPTPCRIRTGTTRPIKLVAEQNFRHNPKHHIEGFSRLNSQL</sequence>
<dbReference type="Proteomes" id="UP000325672">
    <property type="component" value="Unassembled WGS sequence"/>
</dbReference>
<dbReference type="GeneID" id="43637510"/>
<organism evidence="2 3">
    <name type="scientific">Aspergillus pseudotamarii</name>
    <dbReference type="NCBI Taxonomy" id="132259"/>
    <lineage>
        <taxon>Eukaryota</taxon>
        <taxon>Fungi</taxon>
        <taxon>Dikarya</taxon>
        <taxon>Ascomycota</taxon>
        <taxon>Pezizomycotina</taxon>
        <taxon>Eurotiomycetes</taxon>
        <taxon>Eurotiomycetidae</taxon>
        <taxon>Eurotiales</taxon>
        <taxon>Aspergillaceae</taxon>
        <taxon>Aspergillus</taxon>
        <taxon>Aspergillus subgen. Circumdati</taxon>
    </lineage>
</organism>
<feature type="region of interest" description="Disordered" evidence="1">
    <location>
        <begin position="1"/>
        <end position="28"/>
    </location>
</feature>
<gene>
    <name evidence="2" type="ORF">BDV38DRAFT_234963</name>
</gene>
<proteinExistence type="predicted"/>
<name>A0A5N6T842_ASPPS</name>
<dbReference type="AlphaFoldDB" id="A0A5N6T842"/>
<reference evidence="2 3" key="1">
    <citation type="submission" date="2019-04" db="EMBL/GenBank/DDBJ databases">
        <title>Friends and foes A comparative genomics study of 23 Aspergillus species from section Flavi.</title>
        <authorList>
            <consortium name="DOE Joint Genome Institute"/>
            <person name="Kjaerbolling I."/>
            <person name="Vesth T."/>
            <person name="Frisvad J.C."/>
            <person name="Nybo J.L."/>
            <person name="Theobald S."/>
            <person name="Kildgaard S."/>
            <person name="Isbrandt T."/>
            <person name="Kuo A."/>
            <person name="Sato A."/>
            <person name="Lyhne E.K."/>
            <person name="Kogle M.E."/>
            <person name="Wiebenga A."/>
            <person name="Kun R.S."/>
            <person name="Lubbers R.J."/>
            <person name="Makela M.R."/>
            <person name="Barry K."/>
            <person name="Chovatia M."/>
            <person name="Clum A."/>
            <person name="Daum C."/>
            <person name="Haridas S."/>
            <person name="He G."/>
            <person name="LaButti K."/>
            <person name="Lipzen A."/>
            <person name="Mondo S."/>
            <person name="Riley R."/>
            <person name="Salamov A."/>
            <person name="Simmons B.A."/>
            <person name="Magnuson J.K."/>
            <person name="Henrissat B."/>
            <person name="Mortensen U.H."/>
            <person name="Larsen T.O."/>
            <person name="Devries R.P."/>
            <person name="Grigoriev I.V."/>
            <person name="Machida M."/>
            <person name="Baker S.E."/>
            <person name="Andersen M.R."/>
        </authorList>
    </citation>
    <scope>NUCLEOTIDE SEQUENCE [LARGE SCALE GENOMIC DNA]</scope>
    <source>
        <strain evidence="2 3">CBS 117625</strain>
    </source>
</reference>
<dbReference type="RefSeq" id="XP_031918588.1">
    <property type="nucleotide sequence ID" value="XM_032053300.1"/>
</dbReference>
<dbReference type="EMBL" id="ML743554">
    <property type="protein sequence ID" value="KAE8142525.1"/>
    <property type="molecule type" value="Genomic_DNA"/>
</dbReference>